<dbReference type="Pfam" id="PF06766">
    <property type="entry name" value="Hydrophobin_2"/>
    <property type="match status" value="1"/>
</dbReference>
<proteinExistence type="inferred from homology"/>
<dbReference type="GO" id="GO:0005576">
    <property type="term" value="C:extracellular region"/>
    <property type="evidence" value="ECO:0007669"/>
    <property type="project" value="InterPro"/>
</dbReference>
<sequence length="91" mass="9162">MQFIILALASLAAAGTIPAKLAERAPSDVCPALDSPLCCQVDVDGVLDLTCESAEDTSSVSAFKKSCADTGSAAKCCTLPLAGDALLCNDP</sequence>
<dbReference type="PANTHER" id="PTHR42341">
    <property type="entry name" value="HYDROPHOBIN"/>
    <property type="match status" value="1"/>
</dbReference>
<dbReference type="SUPFAM" id="SSF101751">
    <property type="entry name" value="Hydrophobin II, HfbII"/>
    <property type="match status" value="1"/>
</dbReference>
<name>A0A2S6CGJ1_9PEZI</name>
<dbReference type="PANTHER" id="PTHR42341:SF2">
    <property type="entry name" value="HYDROPHOBIN"/>
    <property type="match status" value="1"/>
</dbReference>
<gene>
    <name evidence="3" type="ORF">CBER1_09269</name>
</gene>
<accession>A0A2S6CGJ1</accession>
<dbReference type="InterPro" id="IPR036686">
    <property type="entry name" value="Class_II_Hydrophobin_sf"/>
</dbReference>
<evidence type="ECO:0000256" key="2">
    <source>
        <dbReference type="ARBA" id="ARBA00023157"/>
    </source>
</evidence>
<organism evidence="3 4">
    <name type="scientific">Cercospora berteroae</name>
    <dbReference type="NCBI Taxonomy" id="357750"/>
    <lineage>
        <taxon>Eukaryota</taxon>
        <taxon>Fungi</taxon>
        <taxon>Dikarya</taxon>
        <taxon>Ascomycota</taxon>
        <taxon>Pezizomycotina</taxon>
        <taxon>Dothideomycetes</taxon>
        <taxon>Dothideomycetidae</taxon>
        <taxon>Mycosphaerellales</taxon>
        <taxon>Mycosphaerellaceae</taxon>
        <taxon>Cercospora</taxon>
    </lineage>
</organism>
<comment type="caution">
    <text evidence="3">The sequence shown here is derived from an EMBL/GenBank/DDBJ whole genome shotgun (WGS) entry which is preliminary data.</text>
</comment>
<reference evidence="4" key="1">
    <citation type="journal article" date="2017" name="bioRxiv">
        <title>Conservation of a gene cluster reveals novel cercosporin biosynthetic mechanisms and extends production to the genus Colletotrichum.</title>
        <authorList>
            <person name="de Jonge R."/>
            <person name="Ebert M.K."/>
            <person name="Huitt-Roehl C.R."/>
            <person name="Pal P."/>
            <person name="Suttle J.C."/>
            <person name="Spanner R.E."/>
            <person name="Neubauer J.D."/>
            <person name="Jurick W.M.II."/>
            <person name="Stott K.A."/>
            <person name="Secor G.A."/>
            <person name="Thomma B.P.H.J."/>
            <person name="Van de Peer Y."/>
            <person name="Townsend C.A."/>
            <person name="Bolton M.D."/>
        </authorList>
    </citation>
    <scope>NUCLEOTIDE SEQUENCE [LARGE SCALE GENOMIC DNA]</scope>
    <source>
        <strain evidence="4">CBS538.71</strain>
    </source>
</reference>
<dbReference type="CDD" id="cd23508">
    <property type="entry name" value="hydrophobin_II"/>
    <property type="match status" value="1"/>
</dbReference>
<evidence type="ECO:0000313" key="4">
    <source>
        <dbReference type="Proteomes" id="UP000237631"/>
    </source>
</evidence>
<protein>
    <recommendedName>
        <fullName evidence="5">Hydrophobin</fullName>
    </recommendedName>
</protein>
<comment type="similarity">
    <text evidence="1">Belongs to the cerato-ulmin hydrophobin family.</text>
</comment>
<dbReference type="EMBL" id="PNEN01000442">
    <property type="protein sequence ID" value="PPJ58862.1"/>
    <property type="molecule type" value="Genomic_DNA"/>
</dbReference>
<evidence type="ECO:0000256" key="1">
    <source>
        <dbReference type="ARBA" id="ARBA00009576"/>
    </source>
</evidence>
<keyword evidence="2" id="KW-1015">Disulfide bond</keyword>
<dbReference type="InterPro" id="IPR010636">
    <property type="entry name" value="Class_II_hydrophobin"/>
</dbReference>
<dbReference type="OrthoDB" id="4500971at2759"/>
<dbReference type="Gene3D" id="3.20.120.10">
    <property type="entry name" value="Hydrophobin"/>
    <property type="match status" value="1"/>
</dbReference>
<evidence type="ECO:0000313" key="3">
    <source>
        <dbReference type="EMBL" id="PPJ58862.1"/>
    </source>
</evidence>
<dbReference type="STRING" id="357750.A0A2S6CGJ1"/>
<evidence type="ECO:0008006" key="5">
    <source>
        <dbReference type="Google" id="ProtNLM"/>
    </source>
</evidence>
<dbReference type="AlphaFoldDB" id="A0A2S6CGJ1"/>
<keyword evidence="4" id="KW-1185">Reference proteome</keyword>
<dbReference type="Proteomes" id="UP000237631">
    <property type="component" value="Unassembled WGS sequence"/>
</dbReference>